<dbReference type="AlphaFoldDB" id="A0AAD4L4D2"/>
<feature type="transmembrane region" description="Helical" evidence="4">
    <location>
        <begin position="37"/>
        <end position="56"/>
    </location>
</feature>
<accession>A0AAD4L4D2</accession>
<dbReference type="PANTHER" id="PTHR12483:SF120">
    <property type="entry name" value="HIGH-AFFINITY COPPER TRANSPORTER CTRA2"/>
    <property type="match status" value="1"/>
</dbReference>
<evidence type="ECO:0000313" key="6">
    <source>
        <dbReference type="Proteomes" id="UP001201262"/>
    </source>
</evidence>
<evidence type="ECO:0000313" key="5">
    <source>
        <dbReference type="EMBL" id="KAH8703993.1"/>
    </source>
</evidence>
<evidence type="ECO:0000256" key="1">
    <source>
        <dbReference type="ARBA" id="ARBA00022692"/>
    </source>
</evidence>
<keyword evidence="6" id="KW-1185">Reference proteome</keyword>
<comment type="similarity">
    <text evidence="4">Belongs to the copper transporter (Ctr) (TC 1.A.56) family. SLC31A subfamily.</text>
</comment>
<organism evidence="5 6">
    <name type="scientific">Talaromyces proteolyticus</name>
    <dbReference type="NCBI Taxonomy" id="1131652"/>
    <lineage>
        <taxon>Eukaryota</taxon>
        <taxon>Fungi</taxon>
        <taxon>Dikarya</taxon>
        <taxon>Ascomycota</taxon>
        <taxon>Pezizomycotina</taxon>
        <taxon>Eurotiomycetes</taxon>
        <taxon>Eurotiomycetidae</taxon>
        <taxon>Eurotiales</taxon>
        <taxon>Trichocomaceae</taxon>
        <taxon>Talaromyces</taxon>
        <taxon>Talaromyces sect. Bacilispori</taxon>
    </lineage>
</organism>
<sequence>MSSSMSMSTSAMSFNTNNLETLLFSTSWVPITTGQYVGSWFFTFFLAVIWRALVFVQKRLDHYWIRKHSTQYVGNDSLGNIPVAFSHTRSVQDWRLSVNLPRAILAYVVQSIAYLLMILVMTMNVGLFFAVTIGFFFGELFFGRPDFMNLRSG</sequence>
<protein>
    <recommendedName>
        <fullName evidence="4">Copper transport protein</fullName>
    </recommendedName>
</protein>
<name>A0AAD4L4D2_9EURO</name>
<gene>
    <name evidence="5" type="ORF">BGW36DRAFT_423524</name>
</gene>
<dbReference type="RefSeq" id="XP_046077011.1">
    <property type="nucleotide sequence ID" value="XM_046219845.1"/>
</dbReference>
<dbReference type="Proteomes" id="UP001201262">
    <property type="component" value="Unassembled WGS sequence"/>
</dbReference>
<dbReference type="GeneID" id="70250132"/>
<keyword evidence="1 4" id="KW-0812">Transmembrane</keyword>
<dbReference type="Pfam" id="PF04145">
    <property type="entry name" value="Ctr"/>
    <property type="match status" value="1"/>
</dbReference>
<keyword evidence="4" id="KW-0187">Copper transport</keyword>
<keyword evidence="4" id="KW-0813">Transport</keyword>
<keyword evidence="4" id="KW-0186">Copper</keyword>
<dbReference type="GO" id="GO:0005375">
    <property type="term" value="F:copper ion transmembrane transporter activity"/>
    <property type="evidence" value="ECO:0007669"/>
    <property type="project" value="UniProtKB-UniRule"/>
</dbReference>
<comment type="subcellular location">
    <subcellularLocation>
        <location evidence="4">Membrane</location>
        <topology evidence="4">Multi-pass membrane protein</topology>
    </subcellularLocation>
</comment>
<evidence type="ECO:0000256" key="2">
    <source>
        <dbReference type="ARBA" id="ARBA00022989"/>
    </source>
</evidence>
<dbReference type="EMBL" id="JAJTJA010000002">
    <property type="protein sequence ID" value="KAH8703993.1"/>
    <property type="molecule type" value="Genomic_DNA"/>
</dbReference>
<dbReference type="InterPro" id="IPR007274">
    <property type="entry name" value="Cop_transporter"/>
</dbReference>
<dbReference type="PANTHER" id="PTHR12483">
    <property type="entry name" value="SOLUTE CARRIER FAMILY 31 COPPER TRANSPORTERS"/>
    <property type="match status" value="1"/>
</dbReference>
<keyword evidence="2 4" id="KW-1133">Transmembrane helix</keyword>
<keyword evidence="3 4" id="KW-0472">Membrane</keyword>
<evidence type="ECO:0000256" key="4">
    <source>
        <dbReference type="RuleBase" id="RU367022"/>
    </source>
</evidence>
<proteinExistence type="inferred from homology"/>
<dbReference type="GO" id="GO:0005886">
    <property type="term" value="C:plasma membrane"/>
    <property type="evidence" value="ECO:0007669"/>
    <property type="project" value="TreeGrafter"/>
</dbReference>
<keyword evidence="4" id="KW-0406">Ion transport</keyword>
<reference evidence="5" key="1">
    <citation type="submission" date="2021-12" db="EMBL/GenBank/DDBJ databases">
        <title>Convergent genome expansion in fungi linked to evolution of root-endophyte symbiosis.</title>
        <authorList>
            <consortium name="DOE Joint Genome Institute"/>
            <person name="Ke Y.-H."/>
            <person name="Bonito G."/>
            <person name="Liao H.-L."/>
            <person name="Looney B."/>
            <person name="Rojas-Flechas A."/>
            <person name="Nash J."/>
            <person name="Hameed K."/>
            <person name="Schadt C."/>
            <person name="Martin F."/>
            <person name="Crous P.W."/>
            <person name="Miettinen O."/>
            <person name="Magnuson J.K."/>
            <person name="Labbe J."/>
            <person name="Jacobson D."/>
            <person name="Doktycz M.J."/>
            <person name="Veneault-Fourrey C."/>
            <person name="Kuo A."/>
            <person name="Mondo S."/>
            <person name="Calhoun S."/>
            <person name="Riley R."/>
            <person name="Ohm R."/>
            <person name="LaButti K."/>
            <person name="Andreopoulos B."/>
            <person name="Pangilinan J."/>
            <person name="Nolan M."/>
            <person name="Tritt A."/>
            <person name="Clum A."/>
            <person name="Lipzen A."/>
            <person name="Daum C."/>
            <person name="Barry K."/>
            <person name="Grigoriev I.V."/>
            <person name="Vilgalys R."/>
        </authorList>
    </citation>
    <scope>NUCLEOTIDE SEQUENCE</scope>
    <source>
        <strain evidence="5">PMI_201</strain>
    </source>
</reference>
<comment type="caution">
    <text evidence="5">The sequence shown here is derived from an EMBL/GenBank/DDBJ whole genome shotgun (WGS) entry which is preliminary data.</text>
</comment>
<evidence type="ECO:0000256" key="3">
    <source>
        <dbReference type="ARBA" id="ARBA00023136"/>
    </source>
</evidence>